<comment type="caution">
    <text evidence="6">The sequence shown here is derived from an EMBL/GenBank/DDBJ whole genome shotgun (WGS) entry which is preliminary data.</text>
</comment>
<evidence type="ECO:0000313" key="6">
    <source>
        <dbReference type="EMBL" id="CAC9973478.1"/>
    </source>
</evidence>
<evidence type="ECO:0000313" key="7">
    <source>
        <dbReference type="Proteomes" id="UP000533639"/>
    </source>
</evidence>
<keyword evidence="3" id="KW-0998">Cell outer membrane</keyword>
<feature type="domain" description="OmpA-like" evidence="5">
    <location>
        <begin position="348"/>
        <end position="461"/>
    </location>
</feature>
<keyword evidence="2 4" id="KW-0472">Membrane</keyword>
<dbReference type="InterPro" id="IPR006665">
    <property type="entry name" value="OmpA-like"/>
</dbReference>
<dbReference type="Gene3D" id="3.30.1330.60">
    <property type="entry name" value="OmpA-like domain"/>
    <property type="match status" value="1"/>
</dbReference>
<proteinExistence type="predicted"/>
<evidence type="ECO:0000256" key="4">
    <source>
        <dbReference type="PROSITE-ProRule" id="PRU00473"/>
    </source>
</evidence>
<dbReference type="InterPro" id="IPR050330">
    <property type="entry name" value="Bact_OuterMem_StrucFunc"/>
</dbReference>
<dbReference type="GO" id="GO:0005509">
    <property type="term" value="F:calcium ion binding"/>
    <property type="evidence" value="ECO:0007669"/>
    <property type="project" value="InterPro"/>
</dbReference>
<dbReference type="PROSITE" id="PS51123">
    <property type="entry name" value="OMPA_2"/>
    <property type="match status" value="1"/>
</dbReference>
<protein>
    <submittedName>
        <fullName evidence="6">OmpA family protein</fullName>
    </submittedName>
</protein>
<dbReference type="InterPro" id="IPR036737">
    <property type="entry name" value="OmpA-like_sf"/>
</dbReference>
<dbReference type="SUPFAM" id="SSF103647">
    <property type="entry name" value="TSP type-3 repeat"/>
    <property type="match status" value="1"/>
</dbReference>
<evidence type="ECO:0000256" key="1">
    <source>
        <dbReference type="ARBA" id="ARBA00004442"/>
    </source>
</evidence>
<gene>
    <name evidence="6" type="ORF">FLAPXU55_01162</name>
</gene>
<dbReference type="GO" id="GO:0009279">
    <property type="term" value="C:cell outer membrane"/>
    <property type="evidence" value="ECO:0007669"/>
    <property type="project" value="UniProtKB-SubCell"/>
</dbReference>
<keyword evidence="7" id="KW-1185">Reference proteome</keyword>
<dbReference type="Proteomes" id="UP000533639">
    <property type="component" value="Unassembled WGS sequence"/>
</dbReference>
<accession>A0A9N8IZJ3</accession>
<dbReference type="InterPro" id="IPR028974">
    <property type="entry name" value="TSP_type-3_rpt"/>
</dbReference>
<sequence>MYFQILRQNNGNYVRRDTTHSKNASPTFAKSLNKSRIKFFDIMKKKLASVSLLLLAFAANAQMTTTSTTPSIEKPEYNKWSIELNGGVNKPTRAMTPGYATESLNLFHGDLGVRYMFNPKFGVKLDVGYDQFTEKDNTPDFESRYVRASLQGVINVGRALNFETWTNTIGILAHGGFGVSQISTETGFGGQDYMAHGIAGLTGQIKLSNRVALTGDLTGIINGRQNWNFDGMGNTTTDSFDGILLNASVGLTFYLGKNEKHADWYSEENERLNKLEDRVTTIETGLIDSDKDGVADLYDLEPNTIAGVAVNTKGQSIDNNQNGVPDELESYLEKTYGQNGKGATNSTVEELINGGYVNVYFDFNSSKPTNASLSGVDFLVKYLKNNPGKSADIVGYADEIGKTSYNTELSRKRAEAVKKVAVNAGIDASRLNVIANGEDTSVNKNSKEARQIVRRVTFQVK</sequence>
<dbReference type="PANTHER" id="PTHR30329">
    <property type="entry name" value="STATOR ELEMENT OF FLAGELLAR MOTOR COMPLEX"/>
    <property type="match status" value="1"/>
</dbReference>
<dbReference type="InterPro" id="IPR006664">
    <property type="entry name" value="OMP_bac"/>
</dbReference>
<dbReference type="SUPFAM" id="SSF103088">
    <property type="entry name" value="OmpA-like"/>
    <property type="match status" value="1"/>
</dbReference>
<dbReference type="CDD" id="cd07185">
    <property type="entry name" value="OmpA_C-like"/>
    <property type="match status" value="1"/>
</dbReference>
<organism evidence="6 7">
    <name type="scientific">Flavobacterium panici</name>
    <dbReference type="NCBI Taxonomy" id="2654843"/>
    <lineage>
        <taxon>Bacteria</taxon>
        <taxon>Pseudomonadati</taxon>
        <taxon>Bacteroidota</taxon>
        <taxon>Flavobacteriia</taxon>
        <taxon>Flavobacteriales</taxon>
        <taxon>Flavobacteriaceae</taxon>
        <taxon>Flavobacterium</taxon>
    </lineage>
</organism>
<dbReference type="EMBL" id="CAIJDE010000033">
    <property type="protein sequence ID" value="CAC9973478.1"/>
    <property type="molecule type" value="Genomic_DNA"/>
</dbReference>
<dbReference type="Pfam" id="PF00691">
    <property type="entry name" value="OmpA"/>
    <property type="match status" value="1"/>
</dbReference>
<evidence type="ECO:0000256" key="2">
    <source>
        <dbReference type="ARBA" id="ARBA00023136"/>
    </source>
</evidence>
<dbReference type="AlphaFoldDB" id="A0A9N8IZJ3"/>
<comment type="subcellular location">
    <subcellularLocation>
        <location evidence="1">Cell outer membrane</location>
    </subcellularLocation>
</comment>
<dbReference type="PRINTS" id="PR01021">
    <property type="entry name" value="OMPADOMAIN"/>
</dbReference>
<evidence type="ECO:0000259" key="5">
    <source>
        <dbReference type="PROSITE" id="PS51123"/>
    </source>
</evidence>
<dbReference type="PANTHER" id="PTHR30329:SF21">
    <property type="entry name" value="LIPOPROTEIN YIAD-RELATED"/>
    <property type="match status" value="1"/>
</dbReference>
<evidence type="ECO:0000256" key="3">
    <source>
        <dbReference type="ARBA" id="ARBA00023237"/>
    </source>
</evidence>
<reference evidence="6 7" key="1">
    <citation type="submission" date="2020-06" db="EMBL/GenBank/DDBJ databases">
        <authorList>
            <person name="Criscuolo A."/>
        </authorList>
    </citation>
    <scope>NUCLEOTIDE SEQUENCE [LARGE SCALE GENOMIC DNA]</scope>
    <source>
        <strain evidence="6">PXU-55</strain>
    </source>
</reference>
<name>A0A9N8IZJ3_9FLAO</name>